<evidence type="ECO:0000256" key="2">
    <source>
        <dbReference type="ARBA" id="ARBA00022801"/>
    </source>
</evidence>
<comment type="caution">
    <text evidence="3">The sequence shown here is derived from an EMBL/GenBank/DDBJ whole genome shotgun (WGS) entry which is preliminary data.</text>
</comment>
<evidence type="ECO:0000313" key="3">
    <source>
        <dbReference type="EMBL" id="GAA4962090.1"/>
    </source>
</evidence>
<keyword evidence="4" id="KW-1185">Reference proteome</keyword>
<evidence type="ECO:0000256" key="1">
    <source>
        <dbReference type="ARBA" id="ARBA00022729"/>
    </source>
</evidence>
<dbReference type="NCBIfam" id="NF045579">
    <property type="entry name" value="rhamnoside_JR"/>
    <property type="match status" value="1"/>
</dbReference>
<dbReference type="PANTHER" id="PTHR43817">
    <property type="entry name" value="GLYCOSYL HYDROLASE"/>
    <property type="match status" value="1"/>
</dbReference>
<proteinExistence type="predicted"/>
<gene>
    <name evidence="3" type="ORF">GCM10025791_49680</name>
</gene>
<reference evidence="4" key="1">
    <citation type="journal article" date="2019" name="Int. J. Syst. Evol. Microbiol.">
        <title>The Global Catalogue of Microorganisms (GCM) 10K type strain sequencing project: providing services to taxonomists for standard genome sequencing and annotation.</title>
        <authorList>
            <consortium name="The Broad Institute Genomics Platform"/>
            <consortium name="The Broad Institute Genome Sequencing Center for Infectious Disease"/>
            <person name="Wu L."/>
            <person name="Ma J."/>
        </authorList>
    </citation>
    <scope>NUCLEOTIDE SEQUENCE [LARGE SCALE GENOMIC DNA]</scope>
    <source>
        <strain evidence="4">JCM 19134</strain>
    </source>
</reference>
<dbReference type="Gene3D" id="2.60.120.260">
    <property type="entry name" value="Galactose-binding domain-like"/>
    <property type="match status" value="1"/>
</dbReference>
<dbReference type="InterPro" id="IPR008979">
    <property type="entry name" value="Galactose-bd-like_sf"/>
</dbReference>
<evidence type="ECO:0008006" key="5">
    <source>
        <dbReference type="Google" id="ProtNLM"/>
    </source>
</evidence>
<keyword evidence="2" id="KW-0378">Hydrolase</keyword>
<dbReference type="Proteomes" id="UP001409585">
    <property type="component" value="Unassembled WGS sequence"/>
</dbReference>
<dbReference type="PANTHER" id="PTHR43817:SF1">
    <property type="entry name" value="HYDROLASE, FAMILY 43, PUTATIVE (AFU_ORTHOLOGUE AFUA_3G01660)-RELATED"/>
    <property type="match status" value="1"/>
</dbReference>
<dbReference type="SUPFAM" id="SSF49785">
    <property type="entry name" value="Galactose-binding domain-like"/>
    <property type="match status" value="1"/>
</dbReference>
<sequence length="124" mass="13649">MVLSNTAQDESVTLNKNEEFPLLELNGDWSMDFKSIRGAPASVASTELESFTEYSGDGIRYFSGVATYRKQFELEVLPKSDRVVLDLGKVADIAEVLINCEPVGIVWKAPCELDVGAYLRQGAN</sequence>
<dbReference type="EMBL" id="BAABLX010000080">
    <property type="protein sequence ID" value="GAA4962090.1"/>
    <property type="molecule type" value="Genomic_DNA"/>
</dbReference>
<protein>
    <recommendedName>
        <fullName evidence="5">Glycosyl hydrolases family 2 sugar binding domain-containing protein</fullName>
    </recommendedName>
</protein>
<organism evidence="3 4">
    <name type="scientific">Halioxenophilus aromaticivorans</name>
    <dbReference type="NCBI Taxonomy" id="1306992"/>
    <lineage>
        <taxon>Bacteria</taxon>
        <taxon>Pseudomonadati</taxon>
        <taxon>Pseudomonadota</taxon>
        <taxon>Gammaproteobacteria</taxon>
        <taxon>Alteromonadales</taxon>
        <taxon>Alteromonadaceae</taxon>
        <taxon>Halioxenophilus</taxon>
    </lineage>
</organism>
<accession>A0AAV3UAG0</accession>
<keyword evidence="1" id="KW-0732">Signal</keyword>
<dbReference type="RefSeq" id="WP_345428333.1">
    <property type="nucleotide sequence ID" value="NZ_AP031496.1"/>
</dbReference>
<name>A0AAV3UAG0_9ALTE</name>
<evidence type="ECO:0000313" key="4">
    <source>
        <dbReference type="Proteomes" id="UP001409585"/>
    </source>
</evidence>
<dbReference type="GO" id="GO:0016787">
    <property type="term" value="F:hydrolase activity"/>
    <property type="evidence" value="ECO:0007669"/>
    <property type="project" value="UniProtKB-KW"/>
</dbReference>
<dbReference type="AlphaFoldDB" id="A0AAV3UAG0"/>